<name>A0A0R2Y5X8_9PSED</name>
<sequence>MIKSIEQHQIEVMLSLALVIGPERDLLLSITYIVVLSSILSQGLSIGKLVKYVTQDEPQATPESH</sequence>
<evidence type="ECO:0000313" key="1">
    <source>
        <dbReference type="EMBL" id="KRP42211.1"/>
    </source>
</evidence>
<evidence type="ECO:0008006" key="3">
    <source>
        <dbReference type="Google" id="ProtNLM"/>
    </source>
</evidence>
<dbReference type="PATRIC" id="fig|75588.4.peg.1343"/>
<comment type="caution">
    <text evidence="1">The sequence shown here is derived from an EMBL/GenBank/DDBJ whole genome shotgun (WGS) entry which is preliminary data.</text>
</comment>
<dbReference type="AlphaFoldDB" id="A0A0R2Y5X8"/>
<protein>
    <recommendedName>
        <fullName evidence="3">Sodium:proton antiporter</fullName>
    </recommendedName>
</protein>
<dbReference type="EMBL" id="JYLH01000017">
    <property type="protein sequence ID" value="KRP42211.1"/>
    <property type="molecule type" value="Genomic_DNA"/>
</dbReference>
<organism evidence="1 2">
    <name type="scientific">Pseudomonas libanensis</name>
    <dbReference type="NCBI Taxonomy" id="75588"/>
    <lineage>
        <taxon>Bacteria</taxon>
        <taxon>Pseudomonadati</taxon>
        <taxon>Pseudomonadota</taxon>
        <taxon>Gammaproteobacteria</taxon>
        <taxon>Pseudomonadales</taxon>
        <taxon>Pseudomonadaceae</taxon>
        <taxon>Pseudomonas</taxon>
    </lineage>
</organism>
<gene>
    <name evidence="1" type="ORF">TU73_22975</name>
</gene>
<reference evidence="1 2" key="1">
    <citation type="submission" date="2015-02" db="EMBL/GenBank/DDBJ databases">
        <title>Pseudomonas helleri sp. nov. and Pseudomonas weihenstephanensis sp. nov., isolated from raw cows milk.</title>
        <authorList>
            <person name="von Neubeck M."/>
            <person name="Huptas C."/>
            <person name="Wenning M."/>
            <person name="Scherer S."/>
        </authorList>
    </citation>
    <scope>NUCLEOTIDE SEQUENCE [LARGE SCALE GENOMIC DNA]</scope>
    <source>
        <strain evidence="1 2">DSM 17149</strain>
    </source>
</reference>
<accession>A0A0R2Y5X8</accession>
<evidence type="ECO:0000313" key="2">
    <source>
        <dbReference type="Proteomes" id="UP000051446"/>
    </source>
</evidence>
<proteinExistence type="predicted"/>
<dbReference type="Proteomes" id="UP000051446">
    <property type="component" value="Unassembled WGS sequence"/>
</dbReference>